<accession>M5WEB6</accession>
<protein>
    <submittedName>
        <fullName evidence="1">Uncharacterized protein</fullName>
    </submittedName>
</protein>
<gene>
    <name evidence="1" type="ORF">PRUPE_7G032200</name>
</gene>
<dbReference type="EMBL" id="CM007657">
    <property type="protein sequence ID" value="ONH94816.1"/>
    <property type="molecule type" value="Genomic_DNA"/>
</dbReference>
<dbReference type="Gramene" id="ONH94816">
    <property type="protein sequence ID" value="ONH94816"/>
    <property type="gene ID" value="PRUPE_7G032200"/>
</dbReference>
<dbReference type="HOGENOM" id="CLU_2675719_0_0_1"/>
<organism evidence="1 2">
    <name type="scientific">Prunus persica</name>
    <name type="common">Peach</name>
    <name type="synonym">Amygdalus persica</name>
    <dbReference type="NCBI Taxonomy" id="3760"/>
    <lineage>
        <taxon>Eukaryota</taxon>
        <taxon>Viridiplantae</taxon>
        <taxon>Streptophyta</taxon>
        <taxon>Embryophyta</taxon>
        <taxon>Tracheophyta</taxon>
        <taxon>Spermatophyta</taxon>
        <taxon>Magnoliopsida</taxon>
        <taxon>eudicotyledons</taxon>
        <taxon>Gunneridae</taxon>
        <taxon>Pentapetalae</taxon>
        <taxon>rosids</taxon>
        <taxon>fabids</taxon>
        <taxon>Rosales</taxon>
        <taxon>Rosaceae</taxon>
        <taxon>Amygdaloideae</taxon>
        <taxon>Amygdaleae</taxon>
        <taxon>Prunus</taxon>
    </lineage>
</organism>
<name>M5WEB6_PRUPE</name>
<dbReference type="Proteomes" id="UP000006882">
    <property type="component" value="Chromosome G7"/>
</dbReference>
<evidence type="ECO:0000313" key="1">
    <source>
        <dbReference type="EMBL" id="ONH94816.1"/>
    </source>
</evidence>
<evidence type="ECO:0000313" key="2">
    <source>
        <dbReference type="Proteomes" id="UP000006882"/>
    </source>
</evidence>
<reference evidence="1 2" key="1">
    <citation type="journal article" date="2013" name="Nat. Genet.">
        <title>The high-quality draft genome of peach (Prunus persica) identifies unique patterns of genetic diversity, domestication and genome evolution.</title>
        <authorList>
            <consortium name="International Peach Genome Initiative"/>
            <person name="Verde I."/>
            <person name="Abbott A.G."/>
            <person name="Scalabrin S."/>
            <person name="Jung S."/>
            <person name="Shu S."/>
            <person name="Marroni F."/>
            <person name="Zhebentyayeva T."/>
            <person name="Dettori M.T."/>
            <person name="Grimwood J."/>
            <person name="Cattonaro F."/>
            <person name="Zuccolo A."/>
            <person name="Rossini L."/>
            <person name="Jenkins J."/>
            <person name="Vendramin E."/>
            <person name="Meisel L.A."/>
            <person name="Decroocq V."/>
            <person name="Sosinski B."/>
            <person name="Prochnik S."/>
            <person name="Mitros T."/>
            <person name="Policriti A."/>
            <person name="Cipriani G."/>
            <person name="Dondini L."/>
            <person name="Ficklin S."/>
            <person name="Goodstein D.M."/>
            <person name="Xuan P."/>
            <person name="Del Fabbro C."/>
            <person name="Aramini V."/>
            <person name="Copetti D."/>
            <person name="Gonzalez S."/>
            <person name="Horner D.S."/>
            <person name="Falchi R."/>
            <person name="Lucas S."/>
            <person name="Mica E."/>
            <person name="Maldonado J."/>
            <person name="Lazzari B."/>
            <person name="Bielenberg D."/>
            <person name="Pirona R."/>
            <person name="Miculan M."/>
            <person name="Barakat A."/>
            <person name="Testolin R."/>
            <person name="Stella A."/>
            <person name="Tartarini S."/>
            <person name="Tonutti P."/>
            <person name="Arus P."/>
            <person name="Orellana A."/>
            <person name="Wells C."/>
            <person name="Main D."/>
            <person name="Vizzotto G."/>
            <person name="Silva H."/>
            <person name="Salamini F."/>
            <person name="Schmutz J."/>
            <person name="Morgante M."/>
            <person name="Rokhsar D.S."/>
        </authorList>
    </citation>
    <scope>NUCLEOTIDE SEQUENCE [LARGE SCALE GENOMIC DNA]</scope>
    <source>
        <strain evidence="2">cv. Nemared</strain>
    </source>
</reference>
<proteinExistence type="predicted"/>
<dbReference type="AlphaFoldDB" id="M5WEB6"/>
<sequence length="75" mass="8788">MAIGNLLHEFFYCMRTCVAFWNKFLSEQASLRLCPSPSEGASFTMSSEFKACSLYLMLQRLNCLNNWGHQFWDHK</sequence>
<keyword evidence="2" id="KW-1185">Reference proteome</keyword>